<dbReference type="EMBL" id="JAGPXC010000010">
    <property type="protein sequence ID" value="KAH6646033.1"/>
    <property type="molecule type" value="Genomic_DNA"/>
</dbReference>
<comment type="caution">
    <text evidence="2">The sequence shown here is derived from an EMBL/GenBank/DDBJ whole genome shotgun (WGS) entry which is preliminary data.</text>
</comment>
<keyword evidence="3" id="KW-1185">Reference proteome</keyword>
<dbReference type="Proteomes" id="UP000758603">
    <property type="component" value="Unassembled WGS sequence"/>
</dbReference>
<evidence type="ECO:0000256" key="1">
    <source>
        <dbReference type="SAM" id="MobiDB-lite"/>
    </source>
</evidence>
<feature type="region of interest" description="Disordered" evidence="1">
    <location>
        <begin position="89"/>
        <end position="118"/>
    </location>
</feature>
<dbReference type="InterPro" id="IPR046347">
    <property type="entry name" value="bZIP_sf"/>
</dbReference>
<organism evidence="2 3">
    <name type="scientific">Truncatella angustata</name>
    <dbReference type="NCBI Taxonomy" id="152316"/>
    <lineage>
        <taxon>Eukaryota</taxon>
        <taxon>Fungi</taxon>
        <taxon>Dikarya</taxon>
        <taxon>Ascomycota</taxon>
        <taxon>Pezizomycotina</taxon>
        <taxon>Sordariomycetes</taxon>
        <taxon>Xylariomycetidae</taxon>
        <taxon>Amphisphaeriales</taxon>
        <taxon>Sporocadaceae</taxon>
        <taxon>Truncatella</taxon>
    </lineage>
</organism>
<reference evidence="2" key="1">
    <citation type="journal article" date="2021" name="Nat. Commun.">
        <title>Genetic determinants of endophytism in the Arabidopsis root mycobiome.</title>
        <authorList>
            <person name="Mesny F."/>
            <person name="Miyauchi S."/>
            <person name="Thiergart T."/>
            <person name="Pickel B."/>
            <person name="Atanasova L."/>
            <person name="Karlsson M."/>
            <person name="Huettel B."/>
            <person name="Barry K.W."/>
            <person name="Haridas S."/>
            <person name="Chen C."/>
            <person name="Bauer D."/>
            <person name="Andreopoulos W."/>
            <person name="Pangilinan J."/>
            <person name="LaButti K."/>
            <person name="Riley R."/>
            <person name="Lipzen A."/>
            <person name="Clum A."/>
            <person name="Drula E."/>
            <person name="Henrissat B."/>
            <person name="Kohler A."/>
            <person name="Grigoriev I.V."/>
            <person name="Martin F.M."/>
            <person name="Hacquard S."/>
        </authorList>
    </citation>
    <scope>NUCLEOTIDE SEQUENCE</scope>
    <source>
        <strain evidence="2">MPI-SDFR-AT-0073</strain>
    </source>
</reference>
<dbReference type="PANTHER" id="PTHR42070:SF1">
    <property type="entry name" value="FILAMENT ASSOCIATED PROTEIN, PUTATIVE (AFU_ORTHOLOGUE AFUA_8G06630)-RELATED"/>
    <property type="match status" value="1"/>
</dbReference>
<feature type="compositionally biased region" description="Polar residues" evidence="1">
    <location>
        <begin position="90"/>
        <end position="115"/>
    </location>
</feature>
<feature type="region of interest" description="Disordered" evidence="1">
    <location>
        <begin position="1"/>
        <end position="25"/>
    </location>
</feature>
<evidence type="ECO:0000313" key="2">
    <source>
        <dbReference type="EMBL" id="KAH6646033.1"/>
    </source>
</evidence>
<proteinExistence type="predicted"/>
<dbReference type="GeneID" id="70129751"/>
<dbReference type="AlphaFoldDB" id="A0A9P8RKM0"/>
<protein>
    <recommendedName>
        <fullName evidence="4">BZIP domain-containing protein</fullName>
    </recommendedName>
</protein>
<dbReference type="OrthoDB" id="4505928at2759"/>
<dbReference type="SUPFAM" id="SSF57959">
    <property type="entry name" value="Leucine zipper domain"/>
    <property type="match status" value="1"/>
</dbReference>
<feature type="compositionally biased region" description="Basic and acidic residues" evidence="1">
    <location>
        <begin position="9"/>
        <end position="19"/>
    </location>
</feature>
<dbReference type="PANTHER" id="PTHR42070">
    <property type="entry name" value="FILAMENT ASSOCIATED PROTEIN, PUTATIVE (AFU_ORTHOLOGUE AFUA_8G06630)-RELATED"/>
    <property type="match status" value="1"/>
</dbReference>
<gene>
    <name evidence="2" type="ORF">BKA67DRAFT_541024</name>
</gene>
<sequence>MPRKVRVPASKEESREAQQRSRARHREYVANLEQRVSDYEKRGVNATQEMQRAARAVAWKNERLLVLLALHGVQHDEIDAFLAAPEAVGNPSQSQVRYTSTTPTGPSPAITQPDSDSMAPSVNISVVNVPSYHQNVKDTACSKVASCGPAGPGVGYVETRTCRPFPEQSSGSAPASVSACSSSQVTSCEAAASIIMNLRGHGDVTEARQTLGCTDSNSCSVKNTDLFQIMNEMP</sequence>
<evidence type="ECO:0008006" key="4">
    <source>
        <dbReference type="Google" id="ProtNLM"/>
    </source>
</evidence>
<dbReference type="CDD" id="cd14688">
    <property type="entry name" value="bZIP_YAP"/>
    <property type="match status" value="1"/>
</dbReference>
<dbReference type="GO" id="GO:0003700">
    <property type="term" value="F:DNA-binding transcription factor activity"/>
    <property type="evidence" value="ECO:0007669"/>
    <property type="project" value="InterPro"/>
</dbReference>
<accession>A0A9P8RKM0</accession>
<dbReference type="RefSeq" id="XP_045952547.1">
    <property type="nucleotide sequence ID" value="XM_046100859.1"/>
</dbReference>
<name>A0A9P8RKM0_9PEZI</name>
<evidence type="ECO:0000313" key="3">
    <source>
        <dbReference type="Proteomes" id="UP000758603"/>
    </source>
</evidence>